<dbReference type="InterPro" id="IPR007484">
    <property type="entry name" value="Peptidase_M28"/>
</dbReference>
<organism evidence="3 4">
    <name type="scientific">Paenibacillus selenitireducens</name>
    <dbReference type="NCBI Taxonomy" id="1324314"/>
    <lineage>
        <taxon>Bacteria</taxon>
        <taxon>Bacillati</taxon>
        <taxon>Bacillota</taxon>
        <taxon>Bacilli</taxon>
        <taxon>Bacillales</taxon>
        <taxon>Paenibacillaceae</taxon>
        <taxon>Paenibacillus</taxon>
    </lineage>
</organism>
<dbReference type="Proteomes" id="UP000190188">
    <property type="component" value="Unassembled WGS sequence"/>
</dbReference>
<feature type="transmembrane region" description="Helical" evidence="1">
    <location>
        <begin position="306"/>
        <end position="327"/>
    </location>
</feature>
<name>A0A1T2XDY8_9BACL</name>
<accession>A0A1T2XDY8</accession>
<sequence>METARMMSQLPPTENTLYFVFTDGEEEGVLGATALTERKDIFDKTRMIINFEARGNTGVPILFETTNHNAQLVKEFSHTVSLPVATDFSELKHIPKLGYNIANMGGVETYHANIDTYENSDRDTIRHFGAYAIPLAEKYAKLSTIEFEALEKNQGDAIYFPLMKNVLVVYSDEVVLPLMTLLIGLTIIATIILIRKKVFNVKTSSLTFGSMLASFIGVAAILYGLVNILAIVFDGVIDDEGLIVLGNYDYVAFILIMLITIVLSAFISRWISKHIRAIHFIICIQMIWITLAQLKPRVMLSNYRYIVIASWTIVTTILVAPFIYVMYTAQTLKFAPILGILVALLIMPIVAAIQYKSANA</sequence>
<keyword evidence="1" id="KW-0812">Transmembrane</keyword>
<evidence type="ECO:0000313" key="3">
    <source>
        <dbReference type="EMBL" id="OPA77823.1"/>
    </source>
</evidence>
<comment type="caution">
    <text evidence="3">The sequence shown here is derived from an EMBL/GenBank/DDBJ whole genome shotgun (WGS) entry which is preliminary data.</text>
</comment>
<dbReference type="RefSeq" id="WP_233147049.1">
    <property type="nucleotide sequence ID" value="NZ_MSZX01000005.1"/>
</dbReference>
<dbReference type="STRING" id="1324314.BVG16_15480"/>
<feature type="transmembrane region" description="Helical" evidence="1">
    <location>
        <begin position="277"/>
        <end position="294"/>
    </location>
</feature>
<dbReference type="SUPFAM" id="SSF53187">
    <property type="entry name" value="Zn-dependent exopeptidases"/>
    <property type="match status" value="1"/>
</dbReference>
<feature type="transmembrane region" description="Helical" evidence="1">
    <location>
        <begin position="334"/>
        <end position="355"/>
    </location>
</feature>
<evidence type="ECO:0000259" key="2">
    <source>
        <dbReference type="Pfam" id="PF04389"/>
    </source>
</evidence>
<reference evidence="3 4" key="1">
    <citation type="submission" date="2017-01" db="EMBL/GenBank/DDBJ databases">
        <title>Genome analysis of Paenibacillus selenitrireducens ES3-24.</title>
        <authorList>
            <person name="Xu D."/>
            <person name="Yao R."/>
            <person name="Zheng S."/>
        </authorList>
    </citation>
    <scope>NUCLEOTIDE SEQUENCE [LARGE SCALE GENOMIC DNA]</scope>
    <source>
        <strain evidence="3 4">ES3-24</strain>
    </source>
</reference>
<keyword evidence="1" id="KW-1133">Transmembrane helix</keyword>
<dbReference type="Gene3D" id="3.40.630.10">
    <property type="entry name" value="Zn peptidases"/>
    <property type="match status" value="1"/>
</dbReference>
<proteinExistence type="predicted"/>
<feature type="transmembrane region" description="Helical" evidence="1">
    <location>
        <begin position="206"/>
        <end position="230"/>
    </location>
</feature>
<protein>
    <recommendedName>
        <fullName evidence="2">Peptidase M28 domain-containing protein</fullName>
    </recommendedName>
</protein>
<dbReference type="EMBL" id="MSZX01000005">
    <property type="protein sequence ID" value="OPA77823.1"/>
    <property type="molecule type" value="Genomic_DNA"/>
</dbReference>
<dbReference type="Pfam" id="PF04389">
    <property type="entry name" value="Peptidase_M28"/>
    <property type="match status" value="1"/>
</dbReference>
<feature type="transmembrane region" description="Helical" evidence="1">
    <location>
        <begin position="250"/>
        <end position="270"/>
    </location>
</feature>
<keyword evidence="4" id="KW-1185">Reference proteome</keyword>
<gene>
    <name evidence="3" type="ORF">BVG16_15480</name>
</gene>
<dbReference type="AlphaFoldDB" id="A0A1T2XDY8"/>
<keyword evidence="1" id="KW-0472">Membrane</keyword>
<feature type="transmembrane region" description="Helical" evidence="1">
    <location>
        <begin position="174"/>
        <end position="194"/>
    </location>
</feature>
<evidence type="ECO:0000256" key="1">
    <source>
        <dbReference type="SAM" id="Phobius"/>
    </source>
</evidence>
<evidence type="ECO:0000313" key="4">
    <source>
        <dbReference type="Proteomes" id="UP000190188"/>
    </source>
</evidence>
<feature type="domain" description="Peptidase M28" evidence="2">
    <location>
        <begin position="1"/>
        <end position="133"/>
    </location>
</feature>